<sequence length="55" mass="6144">MGLIEKAIAALPPPAKSKTARWRQYEDAKQQLGKLAATCAEYEQICKAIAYWYGV</sequence>
<name>A0A8S5MGM6_9VIRU</name>
<protein>
    <submittedName>
        <fullName evidence="1">Uncharacterized protein</fullName>
    </submittedName>
</protein>
<organism evidence="1">
    <name type="scientific">Phage sp. ctrsQ3</name>
    <dbReference type="NCBI Taxonomy" id="2826752"/>
    <lineage>
        <taxon>Viruses</taxon>
    </lineage>
</organism>
<dbReference type="EMBL" id="BK014897">
    <property type="protein sequence ID" value="DAD81199.1"/>
    <property type="molecule type" value="Genomic_DNA"/>
</dbReference>
<reference evidence="1" key="1">
    <citation type="journal article" date="2021" name="Proc. Natl. Acad. Sci. U.S.A.">
        <title>A Catalog of Tens of Thousands of Viruses from Human Metagenomes Reveals Hidden Associations with Chronic Diseases.</title>
        <authorList>
            <person name="Tisza M.J."/>
            <person name="Buck C.B."/>
        </authorList>
    </citation>
    <scope>NUCLEOTIDE SEQUENCE</scope>
    <source>
        <strain evidence="1">CtrsQ3</strain>
    </source>
</reference>
<evidence type="ECO:0000313" key="1">
    <source>
        <dbReference type="EMBL" id="DAD81199.1"/>
    </source>
</evidence>
<proteinExistence type="predicted"/>
<accession>A0A8S5MGM6</accession>